<dbReference type="InterPro" id="IPR029787">
    <property type="entry name" value="Nucleotide_cyclase"/>
</dbReference>
<evidence type="ECO:0000313" key="7">
    <source>
        <dbReference type="EMBL" id="CUA88147.1"/>
    </source>
</evidence>
<dbReference type="PANTHER" id="PTHR45138:SF9">
    <property type="entry name" value="DIGUANYLATE CYCLASE DGCM-RELATED"/>
    <property type="match status" value="1"/>
</dbReference>
<comment type="cofactor">
    <cofactor evidence="1">
        <name>Mg(2+)</name>
        <dbReference type="ChEBI" id="CHEBI:18420"/>
    </cofactor>
</comment>
<dbReference type="InterPro" id="IPR000160">
    <property type="entry name" value="GGDEF_dom"/>
</dbReference>
<dbReference type="CDD" id="cd00130">
    <property type="entry name" value="PAS"/>
    <property type="match status" value="1"/>
</dbReference>
<feature type="domain" description="PAS" evidence="5">
    <location>
        <begin position="8"/>
        <end position="45"/>
    </location>
</feature>
<dbReference type="Proteomes" id="UP000182598">
    <property type="component" value="Unassembled WGS sequence"/>
</dbReference>
<gene>
    <name evidence="7" type="ORF">Ga0061064_2077</name>
</gene>
<dbReference type="InterPro" id="IPR050469">
    <property type="entry name" value="Diguanylate_Cyclase"/>
</dbReference>
<dbReference type="NCBIfam" id="TIGR00229">
    <property type="entry name" value="sensory_box"/>
    <property type="match status" value="1"/>
</dbReference>
<dbReference type="EMBL" id="CYHB01000008">
    <property type="protein sequence ID" value="CUA88147.1"/>
    <property type="molecule type" value="Genomic_DNA"/>
</dbReference>
<dbReference type="Pfam" id="PF00989">
    <property type="entry name" value="PAS"/>
    <property type="match status" value="1"/>
</dbReference>
<dbReference type="SMART" id="SM00091">
    <property type="entry name" value="PAS"/>
    <property type="match status" value="1"/>
</dbReference>
<protein>
    <recommendedName>
        <fullName evidence="2">diguanylate cyclase</fullName>
        <ecNumber evidence="2">2.7.7.65</ecNumber>
    </recommendedName>
</protein>
<dbReference type="InterPro" id="IPR043128">
    <property type="entry name" value="Rev_trsase/Diguanyl_cyclase"/>
</dbReference>
<dbReference type="RefSeq" id="WP_082432551.1">
    <property type="nucleotide sequence ID" value="NZ_CYHB01000008.1"/>
</dbReference>
<accession>A0A0K6HBE3</accession>
<evidence type="ECO:0000256" key="1">
    <source>
        <dbReference type="ARBA" id="ARBA00001946"/>
    </source>
</evidence>
<feature type="coiled-coil region" evidence="4">
    <location>
        <begin position="120"/>
        <end position="171"/>
    </location>
</feature>
<dbReference type="CDD" id="cd01949">
    <property type="entry name" value="GGDEF"/>
    <property type="match status" value="1"/>
</dbReference>
<dbReference type="AlphaFoldDB" id="A0A0K6HBE3"/>
<sequence>MMEKNAWVEQAPVGLLAIHGDSTITQINTMLLKLLNYEREELIGQPINKLFARSGKLFFLTHVFPLLQHQGLVEEMYLRLRDRDGHDIPVLINASKLESDQGATSFLFAFMPIQRRFIFEDQLVEARKEAEQALMAQREATDALQAAREELEENQAQLLRLNEQLQRLAHTDELTQLANRRSFEEQLEYQLTLQKRQRDSAGLMLLDIDHFKKINDLHGHSCGDEVLCKVGKLLRELMREVDTAARIGGEEFAIILPGVDEQGLQTAAERIRKKIESTRWRHGVVTMSVGVTMVRDEDSREGVMQRADRALYQAKRQGRNCVEIG</sequence>
<dbReference type="SUPFAM" id="SSF55785">
    <property type="entry name" value="PYP-like sensor domain (PAS domain)"/>
    <property type="match status" value="1"/>
</dbReference>
<evidence type="ECO:0000256" key="4">
    <source>
        <dbReference type="SAM" id="Coils"/>
    </source>
</evidence>
<dbReference type="InterPro" id="IPR013767">
    <property type="entry name" value="PAS_fold"/>
</dbReference>
<keyword evidence="4" id="KW-0175">Coiled coil</keyword>
<feature type="domain" description="GGDEF" evidence="6">
    <location>
        <begin position="199"/>
        <end position="325"/>
    </location>
</feature>
<organism evidence="7 8">
    <name type="scientific">Pseudidiomarina woesei</name>
    <dbReference type="NCBI Taxonomy" id="1381080"/>
    <lineage>
        <taxon>Bacteria</taxon>
        <taxon>Pseudomonadati</taxon>
        <taxon>Pseudomonadota</taxon>
        <taxon>Gammaproteobacteria</taxon>
        <taxon>Alteromonadales</taxon>
        <taxon>Idiomarinaceae</taxon>
        <taxon>Pseudidiomarina</taxon>
    </lineage>
</organism>
<dbReference type="NCBIfam" id="TIGR00254">
    <property type="entry name" value="GGDEF"/>
    <property type="match status" value="1"/>
</dbReference>
<name>A0A0K6HBE3_9GAMM</name>
<comment type="catalytic activity">
    <reaction evidence="3">
        <text>2 GTP = 3',3'-c-di-GMP + 2 diphosphate</text>
        <dbReference type="Rhea" id="RHEA:24898"/>
        <dbReference type="ChEBI" id="CHEBI:33019"/>
        <dbReference type="ChEBI" id="CHEBI:37565"/>
        <dbReference type="ChEBI" id="CHEBI:58805"/>
        <dbReference type="EC" id="2.7.7.65"/>
    </reaction>
</comment>
<dbReference type="FunFam" id="3.30.70.270:FF:000001">
    <property type="entry name" value="Diguanylate cyclase domain protein"/>
    <property type="match status" value="1"/>
</dbReference>
<evidence type="ECO:0000256" key="2">
    <source>
        <dbReference type="ARBA" id="ARBA00012528"/>
    </source>
</evidence>
<proteinExistence type="predicted"/>
<evidence type="ECO:0000256" key="3">
    <source>
        <dbReference type="ARBA" id="ARBA00034247"/>
    </source>
</evidence>
<dbReference type="GO" id="GO:0052621">
    <property type="term" value="F:diguanylate cyclase activity"/>
    <property type="evidence" value="ECO:0007669"/>
    <property type="project" value="UniProtKB-EC"/>
</dbReference>
<dbReference type="GO" id="GO:0006355">
    <property type="term" value="P:regulation of DNA-templated transcription"/>
    <property type="evidence" value="ECO:0007669"/>
    <property type="project" value="InterPro"/>
</dbReference>
<dbReference type="Gene3D" id="3.30.70.270">
    <property type="match status" value="1"/>
</dbReference>
<evidence type="ECO:0000259" key="6">
    <source>
        <dbReference type="PROSITE" id="PS50887"/>
    </source>
</evidence>
<dbReference type="SUPFAM" id="SSF55073">
    <property type="entry name" value="Nucleotide cyclase"/>
    <property type="match status" value="1"/>
</dbReference>
<dbReference type="SMART" id="SM00267">
    <property type="entry name" value="GGDEF"/>
    <property type="match status" value="1"/>
</dbReference>
<reference evidence="8" key="1">
    <citation type="submission" date="2015-08" db="EMBL/GenBank/DDBJ databases">
        <authorList>
            <person name="Varghese N."/>
        </authorList>
    </citation>
    <scope>NUCLEOTIDE SEQUENCE [LARGE SCALE GENOMIC DNA]</scope>
    <source>
        <strain evidence="8">DSM 27808</strain>
    </source>
</reference>
<keyword evidence="8" id="KW-1185">Reference proteome</keyword>
<dbReference type="EC" id="2.7.7.65" evidence="2"/>
<dbReference type="InterPro" id="IPR035965">
    <property type="entry name" value="PAS-like_dom_sf"/>
</dbReference>
<dbReference type="PROSITE" id="PS50112">
    <property type="entry name" value="PAS"/>
    <property type="match status" value="1"/>
</dbReference>
<dbReference type="OrthoDB" id="5620448at2"/>
<dbReference type="InterPro" id="IPR000014">
    <property type="entry name" value="PAS"/>
</dbReference>
<dbReference type="PANTHER" id="PTHR45138">
    <property type="entry name" value="REGULATORY COMPONENTS OF SENSORY TRANSDUCTION SYSTEM"/>
    <property type="match status" value="1"/>
</dbReference>
<dbReference type="Pfam" id="PF00990">
    <property type="entry name" value="GGDEF"/>
    <property type="match status" value="1"/>
</dbReference>
<evidence type="ECO:0000259" key="5">
    <source>
        <dbReference type="PROSITE" id="PS50112"/>
    </source>
</evidence>
<evidence type="ECO:0000313" key="8">
    <source>
        <dbReference type="Proteomes" id="UP000182598"/>
    </source>
</evidence>
<dbReference type="Gene3D" id="3.30.450.20">
    <property type="entry name" value="PAS domain"/>
    <property type="match status" value="1"/>
</dbReference>
<dbReference type="PROSITE" id="PS50887">
    <property type="entry name" value="GGDEF"/>
    <property type="match status" value="1"/>
</dbReference>